<dbReference type="CDD" id="cd01949">
    <property type="entry name" value="GGDEF"/>
    <property type="match status" value="1"/>
</dbReference>
<feature type="domain" description="Response regulatory" evidence="3">
    <location>
        <begin position="29"/>
        <end position="153"/>
    </location>
</feature>
<dbReference type="InterPro" id="IPR043128">
    <property type="entry name" value="Rev_trsase/Diguanyl_cyclase"/>
</dbReference>
<dbReference type="PROSITE" id="PS50883">
    <property type="entry name" value="EAL"/>
    <property type="match status" value="1"/>
</dbReference>
<dbReference type="PROSITE" id="PS50110">
    <property type="entry name" value="RESPONSE_REGULATORY"/>
    <property type="match status" value="1"/>
</dbReference>
<dbReference type="PROSITE" id="PS50887">
    <property type="entry name" value="GGDEF"/>
    <property type="match status" value="1"/>
</dbReference>
<comment type="caution">
    <text evidence="6">The sequence shown here is derived from an EMBL/GenBank/DDBJ whole genome shotgun (WGS) entry which is preliminary data.</text>
</comment>
<dbReference type="SMART" id="SM00267">
    <property type="entry name" value="GGDEF"/>
    <property type="match status" value="1"/>
</dbReference>
<keyword evidence="1" id="KW-0597">Phosphoprotein</keyword>
<sequence>MSDDDLLEFADEPQPVTGPHRERNRQAWKILIVDDDEDVHRSTELSLSGTEILGRPLLFLHAHSAAEARSFFADGADLAVILLDVVMETEDAGLRLVEEIRNRYALRETRIILRTGQPGYAPELEAIRDYDINDYKNKTELSRGRLYAALTAAIRTYMQIHVINAGRIGLSKIVNGSASLLQTSGIAEFAAGVITQIAALLGLQPEGLVCARRDGDTRPVVIAAAGRFEHAISHPLSAIGDPLIADMLERALVEGATVLEAGNGLALHIGGGPDCALAAYVDAELMDEGLDAHLIQVFCANVSVCLDNAHLLERLNAYSYYDQLLNLPNRRHLIEMVDQHLAAGTRADGLLAVIDVDHFGEINGALGHRFGDCLLQAVAERLAHGCGDAQVARVGSDTFAVFWRGCSPDEAVLAGLFERPLAVEGNEITVSVTIGVVRLKEVQGDGSEALEDAFLALKQAKRAERGSLTSYTRRIGEEIRDRVNLLNELRKAFADDHLFLVYQPQIELASGRCVGAEALLRWRAADGRMVPPDRFIALAERSGLITPLGEWVIRHACRQAAEMAELGFDLRMAINVSSIQFRDPSFLDKLRAAVADSGVRPHCIELEITESVAMGEPGRMIELFDQIKAMGLEVAIDDFGTGFSSLSYLQQMHVDRLKIDRSFVSELDRPGKGAEIAELVCGLGHRLGLELVAEGIETEAQAAALRAMGCELGQGWLYAKPMPAAEWLAWLRAHAGARG</sequence>
<dbReference type="AlphaFoldDB" id="A0A4R6E769"/>
<dbReference type="InterPro" id="IPR011006">
    <property type="entry name" value="CheY-like_superfamily"/>
</dbReference>
<dbReference type="Pfam" id="PF00563">
    <property type="entry name" value="EAL"/>
    <property type="match status" value="1"/>
</dbReference>
<dbReference type="InterPro" id="IPR001789">
    <property type="entry name" value="Sig_transdc_resp-reg_receiver"/>
</dbReference>
<feature type="domain" description="GGDEF" evidence="5">
    <location>
        <begin position="347"/>
        <end position="473"/>
    </location>
</feature>
<accession>A0A4R6E769</accession>
<evidence type="ECO:0000313" key="7">
    <source>
        <dbReference type="Proteomes" id="UP000295129"/>
    </source>
</evidence>
<dbReference type="SUPFAM" id="SSF55073">
    <property type="entry name" value="Nucleotide cyclase"/>
    <property type="match status" value="1"/>
</dbReference>
<dbReference type="InterPro" id="IPR001633">
    <property type="entry name" value="EAL_dom"/>
</dbReference>
<dbReference type="InterPro" id="IPR035919">
    <property type="entry name" value="EAL_sf"/>
</dbReference>
<evidence type="ECO:0000259" key="3">
    <source>
        <dbReference type="PROSITE" id="PS50110"/>
    </source>
</evidence>
<dbReference type="EMBL" id="SNVV01000004">
    <property type="protein sequence ID" value="TDN53780.1"/>
    <property type="molecule type" value="Genomic_DNA"/>
</dbReference>
<organism evidence="6 7">
    <name type="scientific">Azoarcus indigens</name>
    <dbReference type="NCBI Taxonomy" id="29545"/>
    <lineage>
        <taxon>Bacteria</taxon>
        <taxon>Pseudomonadati</taxon>
        <taxon>Pseudomonadota</taxon>
        <taxon>Betaproteobacteria</taxon>
        <taxon>Rhodocyclales</taxon>
        <taxon>Zoogloeaceae</taxon>
        <taxon>Azoarcus</taxon>
    </lineage>
</organism>
<proteinExistence type="predicted"/>
<evidence type="ECO:0000256" key="1">
    <source>
        <dbReference type="PROSITE-ProRule" id="PRU00169"/>
    </source>
</evidence>
<dbReference type="InterPro" id="IPR050706">
    <property type="entry name" value="Cyclic-di-GMP_PDE-like"/>
</dbReference>
<reference evidence="6 7" key="1">
    <citation type="submission" date="2019-03" db="EMBL/GenBank/DDBJ databases">
        <title>Genomic Encyclopedia of Type Strains, Phase IV (KMG-IV): sequencing the most valuable type-strain genomes for metagenomic binning, comparative biology and taxonomic classification.</title>
        <authorList>
            <person name="Goeker M."/>
        </authorList>
    </citation>
    <scope>NUCLEOTIDE SEQUENCE [LARGE SCALE GENOMIC DNA]</scope>
    <source>
        <strain evidence="6 7">DSM 12121</strain>
    </source>
</reference>
<dbReference type="Gene3D" id="3.40.50.2300">
    <property type="match status" value="1"/>
</dbReference>
<dbReference type="Pfam" id="PF00990">
    <property type="entry name" value="GGDEF"/>
    <property type="match status" value="1"/>
</dbReference>
<gene>
    <name evidence="6" type="ORF">C7389_104134</name>
</gene>
<dbReference type="Gene3D" id="3.30.70.270">
    <property type="match status" value="1"/>
</dbReference>
<dbReference type="InterPro" id="IPR000160">
    <property type="entry name" value="GGDEF_dom"/>
</dbReference>
<dbReference type="RefSeq" id="WP_133589584.1">
    <property type="nucleotide sequence ID" value="NZ_SNVV01000004.1"/>
</dbReference>
<dbReference type="OrthoDB" id="9813903at2"/>
<dbReference type="Proteomes" id="UP000295129">
    <property type="component" value="Unassembled WGS sequence"/>
</dbReference>
<dbReference type="InterPro" id="IPR021800">
    <property type="entry name" value="DUF3369"/>
</dbReference>
<keyword evidence="7" id="KW-1185">Reference proteome</keyword>
<evidence type="ECO:0000313" key="6">
    <source>
        <dbReference type="EMBL" id="TDN53780.1"/>
    </source>
</evidence>
<feature type="modified residue" description="4-aspartylphosphate" evidence="1">
    <location>
        <position position="84"/>
    </location>
</feature>
<dbReference type="PANTHER" id="PTHR33121">
    <property type="entry name" value="CYCLIC DI-GMP PHOSPHODIESTERASE PDEF"/>
    <property type="match status" value="1"/>
</dbReference>
<feature type="compositionally biased region" description="Acidic residues" evidence="2">
    <location>
        <begin position="1"/>
        <end position="11"/>
    </location>
</feature>
<dbReference type="SUPFAM" id="SSF52172">
    <property type="entry name" value="CheY-like"/>
    <property type="match status" value="1"/>
</dbReference>
<dbReference type="GO" id="GO:0071111">
    <property type="term" value="F:cyclic-guanylate-specific phosphodiesterase activity"/>
    <property type="evidence" value="ECO:0007669"/>
    <property type="project" value="InterPro"/>
</dbReference>
<protein>
    <submittedName>
        <fullName evidence="6">Diguanylate cyclase (GGDEF)-like protein</fullName>
    </submittedName>
</protein>
<evidence type="ECO:0000256" key="2">
    <source>
        <dbReference type="SAM" id="MobiDB-lite"/>
    </source>
</evidence>
<evidence type="ECO:0000259" key="4">
    <source>
        <dbReference type="PROSITE" id="PS50883"/>
    </source>
</evidence>
<dbReference type="SMART" id="SM00052">
    <property type="entry name" value="EAL"/>
    <property type="match status" value="1"/>
</dbReference>
<evidence type="ECO:0000259" key="5">
    <source>
        <dbReference type="PROSITE" id="PS50887"/>
    </source>
</evidence>
<feature type="region of interest" description="Disordered" evidence="2">
    <location>
        <begin position="1"/>
        <end position="21"/>
    </location>
</feature>
<dbReference type="CDD" id="cd01948">
    <property type="entry name" value="EAL"/>
    <property type="match status" value="1"/>
</dbReference>
<dbReference type="InterPro" id="IPR029787">
    <property type="entry name" value="Nucleotide_cyclase"/>
</dbReference>
<dbReference type="Pfam" id="PF11849">
    <property type="entry name" value="DUF3369"/>
    <property type="match status" value="1"/>
</dbReference>
<feature type="domain" description="EAL" evidence="4">
    <location>
        <begin position="482"/>
        <end position="735"/>
    </location>
</feature>
<dbReference type="Gene3D" id="3.20.20.450">
    <property type="entry name" value="EAL domain"/>
    <property type="match status" value="1"/>
</dbReference>
<dbReference type="PANTHER" id="PTHR33121:SF70">
    <property type="entry name" value="SIGNALING PROTEIN YKOW"/>
    <property type="match status" value="1"/>
</dbReference>
<dbReference type="GO" id="GO:0000160">
    <property type="term" value="P:phosphorelay signal transduction system"/>
    <property type="evidence" value="ECO:0007669"/>
    <property type="project" value="InterPro"/>
</dbReference>
<name>A0A4R6E769_9RHOO</name>
<dbReference type="SUPFAM" id="SSF141868">
    <property type="entry name" value="EAL domain-like"/>
    <property type="match status" value="1"/>
</dbReference>
<dbReference type="NCBIfam" id="TIGR00254">
    <property type="entry name" value="GGDEF"/>
    <property type="match status" value="1"/>
</dbReference>